<dbReference type="Pfam" id="PF12796">
    <property type="entry name" value="Ank_2"/>
    <property type="match status" value="1"/>
</dbReference>
<keyword evidence="2 3" id="KW-0040">ANK repeat</keyword>
<reference evidence="4" key="1">
    <citation type="submission" date="2021-01" db="EMBL/GenBank/DDBJ databases">
        <authorList>
            <person name="Corre E."/>
            <person name="Pelletier E."/>
            <person name="Niang G."/>
            <person name="Scheremetjew M."/>
            <person name="Finn R."/>
            <person name="Kale V."/>
            <person name="Holt S."/>
            <person name="Cochrane G."/>
            <person name="Meng A."/>
            <person name="Brown T."/>
            <person name="Cohen L."/>
        </authorList>
    </citation>
    <scope>NUCLEOTIDE SEQUENCE</scope>
    <source>
        <strain evidence="4">DIVA3 518/3/11/1/6</strain>
    </source>
</reference>
<dbReference type="EMBL" id="HBKP01018067">
    <property type="protein sequence ID" value="CAE2230179.1"/>
    <property type="molecule type" value="Transcribed_RNA"/>
</dbReference>
<proteinExistence type="predicted"/>
<dbReference type="PANTHER" id="PTHR24198:SF165">
    <property type="entry name" value="ANKYRIN REPEAT-CONTAINING PROTEIN-RELATED"/>
    <property type="match status" value="1"/>
</dbReference>
<organism evidence="4">
    <name type="scientific">Vannella robusta</name>
    <dbReference type="NCBI Taxonomy" id="1487602"/>
    <lineage>
        <taxon>Eukaryota</taxon>
        <taxon>Amoebozoa</taxon>
        <taxon>Discosea</taxon>
        <taxon>Flabellinia</taxon>
        <taxon>Vannellidae</taxon>
        <taxon>Vannella</taxon>
    </lineage>
</organism>
<dbReference type="Gene3D" id="1.25.40.20">
    <property type="entry name" value="Ankyrin repeat-containing domain"/>
    <property type="match status" value="1"/>
</dbReference>
<dbReference type="SMART" id="SM00248">
    <property type="entry name" value="ANK"/>
    <property type="match status" value="3"/>
</dbReference>
<dbReference type="SUPFAM" id="SSF48403">
    <property type="entry name" value="Ankyrin repeat"/>
    <property type="match status" value="1"/>
</dbReference>
<feature type="repeat" description="ANK" evidence="3">
    <location>
        <begin position="105"/>
        <end position="137"/>
    </location>
</feature>
<gene>
    <name evidence="4" type="ORF">VSP0166_LOCUS12818</name>
</gene>
<accession>A0A7S4IIM1</accession>
<feature type="repeat" description="ANK" evidence="3">
    <location>
        <begin position="38"/>
        <end position="70"/>
    </location>
</feature>
<protein>
    <submittedName>
        <fullName evidence="4">Uncharacterized protein</fullName>
    </submittedName>
</protein>
<dbReference type="PROSITE" id="PS50297">
    <property type="entry name" value="ANK_REP_REGION"/>
    <property type="match status" value="1"/>
</dbReference>
<keyword evidence="1" id="KW-0677">Repeat</keyword>
<dbReference type="PANTHER" id="PTHR24198">
    <property type="entry name" value="ANKYRIN REPEAT AND PROTEIN KINASE DOMAIN-CONTAINING PROTEIN"/>
    <property type="match status" value="1"/>
</dbReference>
<dbReference type="InterPro" id="IPR036770">
    <property type="entry name" value="Ankyrin_rpt-contain_sf"/>
</dbReference>
<evidence type="ECO:0000256" key="2">
    <source>
        <dbReference type="ARBA" id="ARBA00023043"/>
    </source>
</evidence>
<evidence type="ECO:0000313" key="4">
    <source>
        <dbReference type="EMBL" id="CAE2230179.1"/>
    </source>
</evidence>
<evidence type="ECO:0000256" key="1">
    <source>
        <dbReference type="ARBA" id="ARBA00022737"/>
    </source>
</evidence>
<dbReference type="PROSITE" id="PS50088">
    <property type="entry name" value="ANK_REPEAT"/>
    <property type="match status" value="2"/>
</dbReference>
<sequence>MWSKLHMLCAQDKKATAEKIQKFLTQAPQNCLTDRTELGNTALHFAALHRRKRVALILLEKQANPLAENMKGETPVHWCCQNGTPSIVKVLIRGINDLDDVLDKGGNTPLHWAAETGNLPVVQLLLNQGASPIPRNYQWETPSEHCDDEITLQCLADAAASFTF</sequence>
<dbReference type="Pfam" id="PF00023">
    <property type="entry name" value="Ank"/>
    <property type="match status" value="1"/>
</dbReference>
<evidence type="ECO:0000256" key="3">
    <source>
        <dbReference type="PROSITE-ProRule" id="PRU00023"/>
    </source>
</evidence>
<dbReference type="AlphaFoldDB" id="A0A7S4IIM1"/>
<name>A0A7S4IIM1_9EUKA</name>
<dbReference type="InterPro" id="IPR002110">
    <property type="entry name" value="Ankyrin_rpt"/>
</dbReference>